<accession>A0A1L9S4T6</accession>
<evidence type="ECO:0000313" key="3">
    <source>
        <dbReference type="Proteomes" id="UP000184188"/>
    </source>
</evidence>
<feature type="compositionally biased region" description="Basic and acidic residues" evidence="1">
    <location>
        <begin position="130"/>
        <end position="143"/>
    </location>
</feature>
<dbReference type="AlphaFoldDB" id="A0A1L9S4T6"/>
<dbReference type="GeneID" id="34614118"/>
<name>A0A1L9S4T6_9EURO</name>
<feature type="compositionally biased region" description="Acidic residues" evidence="1">
    <location>
        <begin position="120"/>
        <end position="129"/>
    </location>
</feature>
<dbReference type="OrthoDB" id="4367258at2759"/>
<organism evidence="2 3">
    <name type="scientific">Penicilliopsis zonata CBS 506.65</name>
    <dbReference type="NCBI Taxonomy" id="1073090"/>
    <lineage>
        <taxon>Eukaryota</taxon>
        <taxon>Fungi</taxon>
        <taxon>Dikarya</taxon>
        <taxon>Ascomycota</taxon>
        <taxon>Pezizomycotina</taxon>
        <taxon>Eurotiomycetes</taxon>
        <taxon>Eurotiomycetidae</taxon>
        <taxon>Eurotiales</taxon>
        <taxon>Aspergillaceae</taxon>
        <taxon>Penicilliopsis</taxon>
    </lineage>
</organism>
<evidence type="ECO:0000256" key="1">
    <source>
        <dbReference type="SAM" id="MobiDB-lite"/>
    </source>
</evidence>
<proteinExistence type="predicted"/>
<feature type="region of interest" description="Disordered" evidence="1">
    <location>
        <begin position="319"/>
        <end position="341"/>
    </location>
</feature>
<protein>
    <submittedName>
        <fullName evidence="2">Uncharacterized protein</fullName>
    </submittedName>
</protein>
<dbReference type="EMBL" id="KV878366">
    <property type="protein sequence ID" value="OJJ42178.1"/>
    <property type="molecule type" value="Genomic_DNA"/>
</dbReference>
<dbReference type="RefSeq" id="XP_022576688.1">
    <property type="nucleotide sequence ID" value="XM_022727654.1"/>
</dbReference>
<keyword evidence="3" id="KW-1185">Reference proteome</keyword>
<sequence length="481" mass="53296">MAFVVPTSSQWVTFPISPKAKVVVSWSEGTTARSNTYYVTKCYWGEMNGVDVLSGASSSLPVVCRDRELDSVEGESKIFIAAEFVEPQFTGGPLKNFHLRSLRGHQSTDGVQRKKHGDESLEVEEIDENEEKKGSEEKGKDGEGVEEENEEEQREEEEGWITMRLDQNFQYGQNQTIEWNGNPQYKWRRWIVYHPAIVSTIPLPRMFQHRFTGAVTFDLADAAIDTISEAVPDEHKTAGAVAQFFARLFNRAVKQNFGHLLRFFLPEGEVRKIGGSGADRLLRLQAAEREAAKKAMSQMPAQEKAAYLAALEQEIELVQKSKGSKESKESKKSKDSKDPDRLALEILADQTSGHNPAVEAVGQTQPKQTPIYGAAIGANQPHPGVGQTQPDQTKGHHEAIGVVNPTQPDPLEIEDVENQPETTDLAGKISNRRKPINRRLLNNLSSSSHALSGSKLPPYTAGQSNNAVLRNWGGEAQKTQV</sequence>
<gene>
    <name evidence="2" type="ORF">ASPZODRAFT_20724</name>
</gene>
<feature type="compositionally biased region" description="Acidic residues" evidence="1">
    <location>
        <begin position="144"/>
        <end position="159"/>
    </location>
</feature>
<evidence type="ECO:0000313" key="2">
    <source>
        <dbReference type="EMBL" id="OJJ42178.1"/>
    </source>
</evidence>
<reference evidence="3" key="1">
    <citation type="journal article" date="2017" name="Genome Biol.">
        <title>Comparative genomics reveals high biological diversity and specific adaptations in the industrially and medically important fungal genus Aspergillus.</title>
        <authorList>
            <person name="de Vries R.P."/>
            <person name="Riley R."/>
            <person name="Wiebenga A."/>
            <person name="Aguilar-Osorio G."/>
            <person name="Amillis S."/>
            <person name="Uchima C.A."/>
            <person name="Anderluh G."/>
            <person name="Asadollahi M."/>
            <person name="Askin M."/>
            <person name="Barry K."/>
            <person name="Battaglia E."/>
            <person name="Bayram O."/>
            <person name="Benocci T."/>
            <person name="Braus-Stromeyer S.A."/>
            <person name="Caldana C."/>
            <person name="Canovas D."/>
            <person name="Cerqueira G.C."/>
            <person name="Chen F."/>
            <person name="Chen W."/>
            <person name="Choi C."/>
            <person name="Clum A."/>
            <person name="Dos Santos R.A."/>
            <person name="Damasio A.R."/>
            <person name="Diallinas G."/>
            <person name="Emri T."/>
            <person name="Fekete E."/>
            <person name="Flipphi M."/>
            <person name="Freyberg S."/>
            <person name="Gallo A."/>
            <person name="Gournas C."/>
            <person name="Habgood R."/>
            <person name="Hainaut M."/>
            <person name="Harispe M.L."/>
            <person name="Henrissat B."/>
            <person name="Hilden K.S."/>
            <person name="Hope R."/>
            <person name="Hossain A."/>
            <person name="Karabika E."/>
            <person name="Karaffa L."/>
            <person name="Karanyi Z."/>
            <person name="Krasevec N."/>
            <person name="Kuo A."/>
            <person name="Kusch H."/>
            <person name="LaButti K."/>
            <person name="Lagendijk E.L."/>
            <person name="Lapidus A."/>
            <person name="Levasseur A."/>
            <person name="Lindquist E."/>
            <person name="Lipzen A."/>
            <person name="Logrieco A.F."/>
            <person name="MacCabe A."/>
            <person name="Maekelae M.R."/>
            <person name="Malavazi I."/>
            <person name="Melin P."/>
            <person name="Meyer V."/>
            <person name="Mielnichuk N."/>
            <person name="Miskei M."/>
            <person name="Molnar A.P."/>
            <person name="Mule G."/>
            <person name="Ngan C.Y."/>
            <person name="Orejas M."/>
            <person name="Orosz E."/>
            <person name="Ouedraogo J.P."/>
            <person name="Overkamp K.M."/>
            <person name="Park H.-S."/>
            <person name="Perrone G."/>
            <person name="Piumi F."/>
            <person name="Punt P.J."/>
            <person name="Ram A.F."/>
            <person name="Ramon A."/>
            <person name="Rauscher S."/>
            <person name="Record E."/>
            <person name="Riano-Pachon D.M."/>
            <person name="Robert V."/>
            <person name="Roehrig J."/>
            <person name="Ruller R."/>
            <person name="Salamov A."/>
            <person name="Salih N.S."/>
            <person name="Samson R.A."/>
            <person name="Sandor E."/>
            <person name="Sanguinetti M."/>
            <person name="Schuetze T."/>
            <person name="Sepcic K."/>
            <person name="Shelest E."/>
            <person name="Sherlock G."/>
            <person name="Sophianopoulou V."/>
            <person name="Squina F.M."/>
            <person name="Sun H."/>
            <person name="Susca A."/>
            <person name="Todd R.B."/>
            <person name="Tsang A."/>
            <person name="Unkles S.E."/>
            <person name="van de Wiele N."/>
            <person name="van Rossen-Uffink D."/>
            <person name="Oliveira J.V."/>
            <person name="Vesth T.C."/>
            <person name="Visser J."/>
            <person name="Yu J.-H."/>
            <person name="Zhou M."/>
            <person name="Andersen M.R."/>
            <person name="Archer D.B."/>
            <person name="Baker S.E."/>
            <person name="Benoit I."/>
            <person name="Brakhage A.A."/>
            <person name="Braus G.H."/>
            <person name="Fischer R."/>
            <person name="Frisvad J.C."/>
            <person name="Goldman G.H."/>
            <person name="Houbraken J."/>
            <person name="Oakley B."/>
            <person name="Pocsi I."/>
            <person name="Scazzocchio C."/>
            <person name="Seiboth B."/>
            <person name="vanKuyk P.A."/>
            <person name="Wortman J."/>
            <person name="Dyer P.S."/>
            <person name="Grigoriev I.V."/>
        </authorList>
    </citation>
    <scope>NUCLEOTIDE SEQUENCE [LARGE SCALE GENOMIC DNA]</scope>
    <source>
        <strain evidence="3">CBS 506.65</strain>
    </source>
</reference>
<dbReference type="Proteomes" id="UP000184188">
    <property type="component" value="Unassembled WGS sequence"/>
</dbReference>
<dbReference type="VEuPathDB" id="FungiDB:ASPZODRAFT_20724"/>
<feature type="region of interest" description="Disordered" evidence="1">
    <location>
        <begin position="105"/>
        <end position="159"/>
    </location>
</feature>